<sequence>MSSITPASFVDDGSSFEKRILHPTHNRKSLNDAASDTTSAYSGSYIDDGADMLLPSRRTPGFGPINPKFYKQRKRKENENDAWNNDIQKAVGGDIGRSLEKLRGIGGVEVKRHTDTLDKHGKRRKDTITIPLPRRWGTFIIKADDGRVIVVDEDGEFDSGPQLQQEPRKWVKAPTTASIPPSEERRESKKKHLGPIKSLMPIPESEYEEGYVLEGEEDLMSPTGFFVTGGASGWLERSVSPVKFRQSSRRSNSLKPASPIRSLPGSWPSPPLSPSKGASVSDISKSSAEPWGGAKSRSSKKSHRCSRHGDDNVSTESYSTYKLATVEDAADTSSANGSLVKEGGWSGSQKSKGDEWDGGPDGNETGWGGHKQASENGWDGSKNISSSSIKSSHRSSRPADNTDIWSEQPLPSSIALEQTLPSGIWPEQPLRSGVRPEQPLPSTHLAPSVVQNWIGDHVKTVSEASTHKSRSHNHKHHSRSRSRGLSEASWDGFEKPKTMSDVSVAGTGSERSWPESRQRSRRSNRTDNWGGSQEANVGERTDSESGRGSRYENGFDEDNGTYLNGSWSGVKVRVRSRRGSMNAGVWGE</sequence>
<evidence type="ECO:0000313" key="2">
    <source>
        <dbReference type="EMBL" id="QRD05042.1"/>
    </source>
</evidence>
<dbReference type="OrthoDB" id="3801238at2759"/>
<gene>
    <name evidence="2" type="ORF">JI435_109660</name>
</gene>
<dbReference type="AlphaFoldDB" id="A0A7U2FGV5"/>
<feature type="compositionally biased region" description="Basic and acidic residues" evidence="1">
    <location>
        <begin position="537"/>
        <end position="550"/>
    </location>
</feature>
<proteinExistence type="predicted"/>
<feature type="compositionally biased region" description="Polar residues" evidence="1">
    <location>
        <begin position="312"/>
        <end position="322"/>
    </location>
</feature>
<feature type="compositionally biased region" description="Polar residues" evidence="1">
    <location>
        <begin position="403"/>
        <end position="421"/>
    </location>
</feature>
<feature type="region of interest" description="Disordered" evidence="1">
    <location>
        <begin position="462"/>
        <end position="566"/>
    </location>
</feature>
<feature type="compositionally biased region" description="Low complexity" evidence="1">
    <location>
        <begin position="381"/>
        <end position="390"/>
    </location>
</feature>
<feature type="compositionally biased region" description="Basic residues" evidence="1">
    <location>
        <begin position="297"/>
        <end position="306"/>
    </location>
</feature>
<evidence type="ECO:0000256" key="1">
    <source>
        <dbReference type="SAM" id="MobiDB-lite"/>
    </source>
</evidence>
<protein>
    <submittedName>
        <fullName evidence="2">Uncharacterized protein</fullName>
    </submittedName>
</protein>
<dbReference type="Proteomes" id="UP000663193">
    <property type="component" value="Chromosome 18"/>
</dbReference>
<evidence type="ECO:0000313" key="3">
    <source>
        <dbReference type="Proteomes" id="UP000663193"/>
    </source>
</evidence>
<feature type="compositionally biased region" description="Polar residues" evidence="1">
    <location>
        <begin position="526"/>
        <end position="535"/>
    </location>
</feature>
<accession>A0A7U2FGV5</accession>
<reference evidence="3" key="1">
    <citation type="journal article" date="2021" name="BMC Genomics">
        <title>Chromosome-level genome assembly and manually-curated proteome of model necrotroph Parastagonospora nodorum Sn15 reveals a genome-wide trove of candidate effector homologs, and redundancy of virulence-related functions within an accessory chromosome.</title>
        <authorList>
            <person name="Bertazzoni S."/>
            <person name="Jones D.A.B."/>
            <person name="Phan H.T."/>
            <person name="Tan K.-C."/>
            <person name="Hane J.K."/>
        </authorList>
    </citation>
    <scope>NUCLEOTIDE SEQUENCE [LARGE SCALE GENOMIC DNA]</scope>
    <source>
        <strain evidence="3">SN15 / ATCC MYA-4574 / FGSC 10173)</strain>
    </source>
</reference>
<dbReference type="VEuPathDB" id="FungiDB:JI435_109660"/>
<feature type="region of interest" description="Disordered" evidence="1">
    <location>
        <begin position="240"/>
        <end position="448"/>
    </location>
</feature>
<dbReference type="EMBL" id="CP069040">
    <property type="protein sequence ID" value="QRD05042.1"/>
    <property type="molecule type" value="Genomic_DNA"/>
</dbReference>
<name>A0A7U2FGV5_PHANO</name>
<organism evidence="2 3">
    <name type="scientific">Phaeosphaeria nodorum (strain SN15 / ATCC MYA-4574 / FGSC 10173)</name>
    <name type="common">Glume blotch fungus</name>
    <name type="synonym">Parastagonospora nodorum</name>
    <dbReference type="NCBI Taxonomy" id="321614"/>
    <lineage>
        <taxon>Eukaryota</taxon>
        <taxon>Fungi</taxon>
        <taxon>Dikarya</taxon>
        <taxon>Ascomycota</taxon>
        <taxon>Pezizomycotina</taxon>
        <taxon>Dothideomycetes</taxon>
        <taxon>Pleosporomycetidae</taxon>
        <taxon>Pleosporales</taxon>
        <taxon>Pleosporineae</taxon>
        <taxon>Phaeosphaeriaceae</taxon>
        <taxon>Parastagonospora</taxon>
    </lineage>
</organism>
<feature type="compositionally biased region" description="Basic residues" evidence="1">
    <location>
        <begin position="467"/>
        <end position="482"/>
    </location>
</feature>
<keyword evidence="3" id="KW-1185">Reference proteome</keyword>
<feature type="compositionally biased region" description="Gly residues" evidence="1">
    <location>
        <begin position="359"/>
        <end position="369"/>
    </location>
</feature>
<feature type="region of interest" description="Disordered" evidence="1">
    <location>
        <begin position="156"/>
        <end position="197"/>
    </location>
</feature>
<feature type="compositionally biased region" description="Polar residues" evidence="1">
    <location>
        <begin position="276"/>
        <end position="287"/>
    </location>
</feature>